<dbReference type="OrthoDB" id="5186438at2"/>
<reference evidence="1 2" key="1">
    <citation type="submission" date="2016-10" db="EMBL/GenBank/DDBJ databases">
        <authorList>
            <person name="de Groot N.N."/>
        </authorList>
    </citation>
    <scope>NUCLEOTIDE SEQUENCE [LARGE SCALE GENOMIC DNA]</scope>
    <source>
        <strain evidence="1 2">CPCC 201354</strain>
    </source>
</reference>
<accession>A0A1G8IGP1</accession>
<evidence type="ECO:0000313" key="2">
    <source>
        <dbReference type="Proteomes" id="UP000198923"/>
    </source>
</evidence>
<keyword evidence="2" id="KW-1185">Reference proteome</keyword>
<evidence type="ECO:0000313" key="1">
    <source>
        <dbReference type="EMBL" id="SDI18179.1"/>
    </source>
</evidence>
<protein>
    <recommendedName>
        <fullName evidence="3">Ribosomal protein L7/L12 C-terminal domain-containing protein</fullName>
    </recommendedName>
</protein>
<gene>
    <name evidence="1" type="ORF">SAMN05421505_13724</name>
</gene>
<sequence>MPIGLTELLILLAIVLILAVLLAVLRRNALSRANALPIPLLVPPADLRQRVESLLRSGQKLHALKLIRAETGLGLREAKYLADAVETGATWNFPQGPPRHDLASRVRELKEAGHVGQAVHVVCWETGMEPDDARRFVDAL</sequence>
<dbReference type="AlphaFoldDB" id="A0A1G8IGP1"/>
<dbReference type="RefSeq" id="WP_093174455.1">
    <property type="nucleotide sequence ID" value="NZ_FNCN01000037.1"/>
</dbReference>
<name>A0A1G8IGP1_9ACTN</name>
<dbReference type="InterPro" id="IPR014719">
    <property type="entry name" value="Ribosomal_bL12_C/ClpS-like"/>
</dbReference>
<organism evidence="1 2">
    <name type="scientific">Sinosporangium album</name>
    <dbReference type="NCBI Taxonomy" id="504805"/>
    <lineage>
        <taxon>Bacteria</taxon>
        <taxon>Bacillati</taxon>
        <taxon>Actinomycetota</taxon>
        <taxon>Actinomycetes</taxon>
        <taxon>Streptosporangiales</taxon>
        <taxon>Streptosporangiaceae</taxon>
        <taxon>Sinosporangium</taxon>
    </lineage>
</organism>
<dbReference type="EMBL" id="FNCN01000037">
    <property type="protein sequence ID" value="SDI18179.1"/>
    <property type="molecule type" value="Genomic_DNA"/>
</dbReference>
<dbReference type="Proteomes" id="UP000198923">
    <property type="component" value="Unassembled WGS sequence"/>
</dbReference>
<evidence type="ECO:0008006" key="3">
    <source>
        <dbReference type="Google" id="ProtNLM"/>
    </source>
</evidence>
<dbReference type="STRING" id="504805.SAMN05421505_13724"/>
<proteinExistence type="predicted"/>
<dbReference type="Gene3D" id="3.30.1390.10">
    <property type="match status" value="1"/>
</dbReference>